<evidence type="ECO:0000313" key="3">
    <source>
        <dbReference type="Proteomes" id="UP000705379"/>
    </source>
</evidence>
<proteinExistence type="predicted"/>
<name>A0A944CBU4_9HYPH</name>
<reference evidence="2" key="2">
    <citation type="journal article" date="2021" name="Microorganisms">
        <title>Bacterial Dimethylsulfoniopropionate Biosynthesis in the East China Sea.</title>
        <authorList>
            <person name="Liu J."/>
            <person name="Zhang Y."/>
            <person name="Liu J."/>
            <person name="Zhong H."/>
            <person name="Williams B.T."/>
            <person name="Zheng Y."/>
            <person name="Curson A.R.J."/>
            <person name="Sun C."/>
            <person name="Sun H."/>
            <person name="Song D."/>
            <person name="Wagner Mackenzie B."/>
            <person name="Bermejo Martinez A."/>
            <person name="Todd J.D."/>
            <person name="Zhang X.H."/>
        </authorList>
    </citation>
    <scope>NUCLEOTIDE SEQUENCE</scope>
    <source>
        <strain evidence="2">AESS21</strain>
    </source>
</reference>
<keyword evidence="1" id="KW-0732">Signal</keyword>
<protein>
    <recommendedName>
        <fullName evidence="4">DUF333 domain-containing protein</fullName>
    </recommendedName>
</protein>
<gene>
    <name evidence="2" type="ORF">DYI23_03430</name>
</gene>
<accession>A0A944CBU4</accession>
<dbReference type="EMBL" id="QTKU01000001">
    <property type="protein sequence ID" value="MBS8259263.1"/>
    <property type="molecule type" value="Genomic_DNA"/>
</dbReference>
<sequence>MLPALAQIGHISSFKVLLAATFGSLSLMAGSGANAADCTCRYLGQDYQVGELICLKSPSGKRVAVCGMMLNNTSWKITDAPCPTAQLTPRPKTTEKKSS</sequence>
<evidence type="ECO:0000256" key="1">
    <source>
        <dbReference type="SAM" id="SignalP"/>
    </source>
</evidence>
<feature type="chain" id="PRO_5037507914" description="DUF333 domain-containing protein" evidence="1">
    <location>
        <begin position="36"/>
        <end position="99"/>
    </location>
</feature>
<organism evidence="2 3">
    <name type="scientific">Roseibium polysiphoniae</name>
    <dbReference type="NCBI Taxonomy" id="2571221"/>
    <lineage>
        <taxon>Bacteria</taxon>
        <taxon>Pseudomonadati</taxon>
        <taxon>Pseudomonadota</taxon>
        <taxon>Alphaproteobacteria</taxon>
        <taxon>Hyphomicrobiales</taxon>
        <taxon>Stappiaceae</taxon>
        <taxon>Roseibium</taxon>
    </lineage>
</organism>
<dbReference type="AlphaFoldDB" id="A0A944CBU4"/>
<dbReference type="Proteomes" id="UP000705379">
    <property type="component" value="Unassembled WGS sequence"/>
</dbReference>
<feature type="signal peptide" evidence="1">
    <location>
        <begin position="1"/>
        <end position="35"/>
    </location>
</feature>
<evidence type="ECO:0000313" key="2">
    <source>
        <dbReference type="EMBL" id="MBS8259263.1"/>
    </source>
</evidence>
<comment type="caution">
    <text evidence="2">The sequence shown here is derived from an EMBL/GenBank/DDBJ whole genome shotgun (WGS) entry which is preliminary data.</text>
</comment>
<reference evidence="2" key="1">
    <citation type="submission" date="2018-08" db="EMBL/GenBank/DDBJ databases">
        <authorList>
            <person name="Jin W."/>
            <person name="Wang H."/>
            <person name="Yang Y."/>
            <person name="Li M."/>
            <person name="Liu J."/>
        </authorList>
    </citation>
    <scope>NUCLEOTIDE SEQUENCE</scope>
    <source>
        <strain evidence="2">AESS21</strain>
    </source>
</reference>
<evidence type="ECO:0008006" key="4">
    <source>
        <dbReference type="Google" id="ProtNLM"/>
    </source>
</evidence>